<evidence type="ECO:0000313" key="2">
    <source>
        <dbReference type="EMBL" id="ARO87114.1"/>
    </source>
</evidence>
<dbReference type="EMBL" id="CP021106">
    <property type="protein sequence ID" value="ARO87114.1"/>
    <property type="molecule type" value="Genomic_DNA"/>
</dbReference>
<dbReference type="KEGG" id="nlc:EBAPG3_004655"/>
<name>A0A1W6SMT7_9PROT</name>
<evidence type="ECO:0000256" key="1">
    <source>
        <dbReference type="SAM" id="MobiDB-lite"/>
    </source>
</evidence>
<keyword evidence="3" id="KW-1185">Reference proteome</keyword>
<dbReference type="eggNOG" id="ENOG5034995">
    <property type="taxonomic scope" value="Bacteria"/>
</dbReference>
<organism evidence="2 3">
    <name type="scientific">Nitrosospira lacus</name>
    <dbReference type="NCBI Taxonomy" id="1288494"/>
    <lineage>
        <taxon>Bacteria</taxon>
        <taxon>Pseudomonadati</taxon>
        <taxon>Pseudomonadota</taxon>
        <taxon>Betaproteobacteria</taxon>
        <taxon>Nitrosomonadales</taxon>
        <taxon>Nitrosomonadaceae</taxon>
        <taxon>Nitrosospira</taxon>
    </lineage>
</organism>
<dbReference type="RefSeq" id="WP_004175007.1">
    <property type="nucleotide sequence ID" value="NZ_CP021106.3"/>
</dbReference>
<gene>
    <name evidence="2" type="ORF">EBAPG3_004655</name>
</gene>
<proteinExistence type="predicted"/>
<reference evidence="2 3" key="1">
    <citation type="journal article" date="2015" name="Int. J. Syst. Evol. Microbiol.">
        <title>Nitrosospira lacus sp. nov., a psychrotolerant, ammonia-oxidizing bacterium from sandy lake sediment.</title>
        <authorList>
            <person name="Urakawa H."/>
            <person name="Garcia J.C."/>
            <person name="Nielsen J.L."/>
            <person name="Le V.Q."/>
            <person name="Kozlowski J.A."/>
            <person name="Stein L.Y."/>
            <person name="Lim C.K."/>
            <person name="Pommerening-Roser A."/>
            <person name="Martens-Habbena W."/>
            <person name="Stahl D.A."/>
            <person name="Klotz M.G."/>
        </authorList>
    </citation>
    <scope>NUCLEOTIDE SEQUENCE [LARGE SCALE GENOMIC DNA]</scope>
    <source>
        <strain evidence="2 3">APG3</strain>
    </source>
</reference>
<dbReference type="OrthoDB" id="8537041at2"/>
<protein>
    <recommendedName>
        <fullName evidence="4">Fimbrial assembly protein</fullName>
    </recommendedName>
</protein>
<feature type="region of interest" description="Disordered" evidence="1">
    <location>
        <begin position="48"/>
        <end position="70"/>
    </location>
</feature>
<evidence type="ECO:0008006" key="4">
    <source>
        <dbReference type="Google" id="ProtNLM"/>
    </source>
</evidence>
<dbReference type="AlphaFoldDB" id="A0A1W6SMT7"/>
<sequence>MKIHLDHAKAQHASPSWVWGLLLSALLLFSATGWEYLRLESERTNLQSRVQNDPHAGRTSNAPPSPEIQKAMQEQVRQANTVLSELGRPWPALFSILEETARPEIALLAIRPDAAKGRLRIAGEARRLADALDYTRKLAATGQMSDVVLEEHEVVASDQQRPVRFALSARWAG</sequence>
<dbReference type="Proteomes" id="UP000012179">
    <property type="component" value="Chromosome"/>
</dbReference>
<accession>A0A1W6SMT7</accession>
<evidence type="ECO:0000313" key="3">
    <source>
        <dbReference type="Proteomes" id="UP000012179"/>
    </source>
</evidence>